<reference evidence="2 3" key="1">
    <citation type="submission" date="2024-02" db="EMBL/GenBank/DDBJ databases">
        <authorList>
            <person name="Vignale AGUSTIN F."/>
            <person name="Sosa J E."/>
            <person name="Modenutti C."/>
        </authorList>
    </citation>
    <scope>NUCLEOTIDE SEQUENCE [LARGE SCALE GENOMIC DNA]</scope>
</reference>
<sequence>MALTANTIAKHNFSKKLYNALMTGDREKVIQLCRKTPEGPLHILTIHQDTALHMATYSKQKDLVLSLLQELTEGQFAKLMHPNDTGNTILHEAATSDRIVPAAREMLIKAPKLLSMRNRRGETALFRAARYGKTMMFEFLDDETNKSIKNAEELKAFHYRDDKTTILHMSILTEHFDLALVIASKYEYLLDEKDGDGMTALQLLACNPSAFKKGRTQGFFKRFIYPYEAKGLSKKSTLYHPMFAWFFFGL</sequence>
<dbReference type="EMBL" id="CAUOFW020000814">
    <property type="protein sequence ID" value="CAK9137271.1"/>
    <property type="molecule type" value="Genomic_DNA"/>
</dbReference>
<dbReference type="Gene3D" id="1.25.40.20">
    <property type="entry name" value="Ankyrin repeat-containing domain"/>
    <property type="match status" value="1"/>
</dbReference>
<evidence type="ECO:0000313" key="1">
    <source>
        <dbReference type="EMBL" id="CAK9137271.1"/>
    </source>
</evidence>
<gene>
    <name evidence="1" type="ORF">ILEXP_LOCUS4296</name>
    <name evidence="2" type="ORF">ILEXP_LOCUS52364</name>
</gene>
<name>A0ABC8UMH6_9AQUA</name>
<dbReference type="SUPFAM" id="SSF48403">
    <property type="entry name" value="Ankyrin repeat"/>
    <property type="match status" value="1"/>
</dbReference>
<dbReference type="EMBL" id="CAUOFW020008279">
    <property type="protein sequence ID" value="CAK9182226.1"/>
    <property type="molecule type" value="Genomic_DNA"/>
</dbReference>
<evidence type="ECO:0000313" key="2">
    <source>
        <dbReference type="EMBL" id="CAK9182226.1"/>
    </source>
</evidence>
<keyword evidence="3" id="KW-1185">Reference proteome</keyword>
<dbReference type="PANTHER" id="PTHR24121:SF20">
    <property type="entry name" value="TONSOKU-LIKE PROTEIN"/>
    <property type="match status" value="1"/>
</dbReference>
<dbReference type="PANTHER" id="PTHR24121">
    <property type="entry name" value="NO MECHANORECEPTOR POTENTIAL C, ISOFORM D-RELATED"/>
    <property type="match status" value="1"/>
</dbReference>
<organism evidence="2 3">
    <name type="scientific">Ilex paraguariensis</name>
    <name type="common">yerba mate</name>
    <dbReference type="NCBI Taxonomy" id="185542"/>
    <lineage>
        <taxon>Eukaryota</taxon>
        <taxon>Viridiplantae</taxon>
        <taxon>Streptophyta</taxon>
        <taxon>Embryophyta</taxon>
        <taxon>Tracheophyta</taxon>
        <taxon>Spermatophyta</taxon>
        <taxon>Magnoliopsida</taxon>
        <taxon>eudicotyledons</taxon>
        <taxon>Gunneridae</taxon>
        <taxon>Pentapetalae</taxon>
        <taxon>asterids</taxon>
        <taxon>campanulids</taxon>
        <taxon>Aquifoliales</taxon>
        <taxon>Aquifoliaceae</taxon>
        <taxon>Ilex</taxon>
    </lineage>
</organism>
<evidence type="ECO:0000313" key="3">
    <source>
        <dbReference type="Proteomes" id="UP001642360"/>
    </source>
</evidence>
<dbReference type="AlphaFoldDB" id="A0ABC8UMH6"/>
<protein>
    <submittedName>
        <fullName evidence="2">Uncharacterized protein</fullName>
    </submittedName>
</protein>
<proteinExistence type="predicted"/>
<comment type="caution">
    <text evidence="2">The sequence shown here is derived from an EMBL/GenBank/DDBJ whole genome shotgun (WGS) entry which is preliminary data.</text>
</comment>
<accession>A0ABC8UMH6</accession>
<dbReference type="InterPro" id="IPR036770">
    <property type="entry name" value="Ankyrin_rpt-contain_sf"/>
</dbReference>
<dbReference type="Proteomes" id="UP001642360">
    <property type="component" value="Unassembled WGS sequence"/>
</dbReference>